<dbReference type="Pfam" id="PF00462">
    <property type="entry name" value="Glutaredoxin"/>
    <property type="match status" value="1"/>
</dbReference>
<keyword evidence="4" id="KW-0411">Iron-sulfur</keyword>
<dbReference type="GeneID" id="76150953"/>
<dbReference type="InterPro" id="IPR004480">
    <property type="entry name" value="Monothiol_GRX-rel"/>
</dbReference>
<dbReference type="PROSITE" id="PS51354">
    <property type="entry name" value="GLUTAREDOXIN_2"/>
    <property type="match status" value="1"/>
</dbReference>
<feature type="domain" description="Glutaredoxin" evidence="7">
    <location>
        <begin position="39"/>
        <end position="106"/>
    </location>
</feature>
<evidence type="ECO:0000256" key="5">
    <source>
        <dbReference type="ARBA" id="ARBA00023284"/>
    </source>
</evidence>
<sequence length="149" mass="16495">MFKRAVFNTRFTPRVTIQTRFISIEIRDAISGAIKATPVVLFMKGTPEFPQCGFSRATIQTLGQQGVDPSKFAAYNVLEDPELRDGIKEFSSWPTIPQLYVNGEFVGGCDIIMSMAQSGELADFLDKEGALIPEEKGEVESADVKVNRK</sequence>
<dbReference type="InterPro" id="IPR036249">
    <property type="entry name" value="Thioredoxin-like_sf"/>
</dbReference>
<dbReference type="InterPro" id="IPR033658">
    <property type="entry name" value="GRX_PICOT-like"/>
</dbReference>
<accession>A0AAD5BER1</accession>
<organism evidence="8 9">
    <name type="scientific">Candida theae</name>
    <dbReference type="NCBI Taxonomy" id="1198502"/>
    <lineage>
        <taxon>Eukaryota</taxon>
        <taxon>Fungi</taxon>
        <taxon>Dikarya</taxon>
        <taxon>Ascomycota</taxon>
        <taxon>Saccharomycotina</taxon>
        <taxon>Pichiomycetes</taxon>
        <taxon>Debaryomycetaceae</taxon>
        <taxon>Candida/Lodderomyces clade</taxon>
        <taxon>Candida</taxon>
    </lineage>
</organism>
<dbReference type="GO" id="GO:0044571">
    <property type="term" value="P:[2Fe-2S] cluster assembly"/>
    <property type="evidence" value="ECO:0007669"/>
    <property type="project" value="UniProtKB-ARBA"/>
</dbReference>
<dbReference type="FunFam" id="3.40.30.10:FF:000005">
    <property type="entry name" value="Glutaredoxin 5"/>
    <property type="match status" value="1"/>
</dbReference>
<evidence type="ECO:0000313" key="8">
    <source>
        <dbReference type="EMBL" id="KAI5958086.1"/>
    </source>
</evidence>
<dbReference type="PANTHER" id="PTHR10293:SF16">
    <property type="entry name" value="GLUTAREDOXIN-RELATED PROTEIN 5, MITOCHONDRIAL"/>
    <property type="match status" value="1"/>
</dbReference>
<dbReference type="NCBIfam" id="TIGR00365">
    <property type="entry name" value="Grx4 family monothiol glutaredoxin"/>
    <property type="match status" value="1"/>
</dbReference>
<dbReference type="Gene3D" id="3.40.30.10">
    <property type="entry name" value="Glutaredoxin"/>
    <property type="match status" value="1"/>
</dbReference>
<dbReference type="RefSeq" id="XP_051608721.1">
    <property type="nucleotide sequence ID" value="XM_051752255.1"/>
</dbReference>
<dbReference type="InterPro" id="IPR002109">
    <property type="entry name" value="Glutaredoxin"/>
</dbReference>
<name>A0AAD5BER1_9ASCO</name>
<keyword evidence="2" id="KW-0479">Metal-binding</keyword>
<protein>
    <recommendedName>
        <fullName evidence="6">Monothiol glutaredoxin-5, mitochondrial</fullName>
    </recommendedName>
</protein>
<dbReference type="SUPFAM" id="SSF52833">
    <property type="entry name" value="Thioredoxin-like"/>
    <property type="match status" value="1"/>
</dbReference>
<keyword evidence="9" id="KW-1185">Reference proteome</keyword>
<dbReference type="Proteomes" id="UP001204833">
    <property type="component" value="Unassembled WGS sequence"/>
</dbReference>
<keyword evidence="1" id="KW-0001">2Fe-2S</keyword>
<proteinExistence type="predicted"/>
<evidence type="ECO:0000256" key="3">
    <source>
        <dbReference type="ARBA" id="ARBA00023004"/>
    </source>
</evidence>
<dbReference type="GO" id="GO:0051537">
    <property type="term" value="F:2 iron, 2 sulfur cluster binding"/>
    <property type="evidence" value="ECO:0007669"/>
    <property type="project" value="UniProtKB-KW"/>
</dbReference>
<dbReference type="GO" id="GO:0046872">
    <property type="term" value="F:metal ion binding"/>
    <property type="evidence" value="ECO:0007669"/>
    <property type="project" value="UniProtKB-KW"/>
</dbReference>
<keyword evidence="3" id="KW-0408">Iron</keyword>
<keyword evidence="5" id="KW-0676">Redox-active center</keyword>
<dbReference type="AlphaFoldDB" id="A0AAD5BER1"/>
<comment type="caution">
    <text evidence="8">The sequence shown here is derived from an EMBL/GenBank/DDBJ whole genome shotgun (WGS) entry which is preliminary data.</text>
</comment>
<reference evidence="8 9" key="1">
    <citation type="journal article" date="2022" name="DNA Res.">
        <title>Genome analysis of five recently described species of the CUG-Ser clade uncovers Candida theae as a new hybrid lineage with pathogenic potential in the Candida parapsilosis species complex.</title>
        <authorList>
            <person name="Mixao V."/>
            <person name="Del Olmo V."/>
            <person name="Hegedusova E."/>
            <person name="Saus E."/>
            <person name="Pryszcz L."/>
            <person name="Cillingova A."/>
            <person name="Nosek J."/>
            <person name="Gabaldon T."/>
        </authorList>
    </citation>
    <scope>NUCLEOTIDE SEQUENCE [LARGE SCALE GENOMIC DNA]</scope>
    <source>
        <strain evidence="8 9">CBS 12239</strain>
    </source>
</reference>
<evidence type="ECO:0000256" key="1">
    <source>
        <dbReference type="ARBA" id="ARBA00022714"/>
    </source>
</evidence>
<dbReference type="EMBL" id="JAIHNG010000119">
    <property type="protein sequence ID" value="KAI5958086.1"/>
    <property type="molecule type" value="Genomic_DNA"/>
</dbReference>
<dbReference type="GO" id="GO:0005759">
    <property type="term" value="C:mitochondrial matrix"/>
    <property type="evidence" value="ECO:0007669"/>
    <property type="project" value="TreeGrafter"/>
</dbReference>
<gene>
    <name evidence="8" type="ORF">KGF57_002894</name>
</gene>
<evidence type="ECO:0000256" key="6">
    <source>
        <dbReference type="ARBA" id="ARBA00067618"/>
    </source>
</evidence>
<evidence type="ECO:0000256" key="2">
    <source>
        <dbReference type="ARBA" id="ARBA00022723"/>
    </source>
</evidence>
<evidence type="ECO:0000259" key="7">
    <source>
        <dbReference type="Pfam" id="PF00462"/>
    </source>
</evidence>
<dbReference type="CDD" id="cd03028">
    <property type="entry name" value="GRX_PICOT_like"/>
    <property type="match status" value="1"/>
</dbReference>
<evidence type="ECO:0000256" key="4">
    <source>
        <dbReference type="ARBA" id="ARBA00023014"/>
    </source>
</evidence>
<dbReference type="PANTHER" id="PTHR10293">
    <property type="entry name" value="GLUTAREDOXIN FAMILY MEMBER"/>
    <property type="match status" value="1"/>
</dbReference>
<evidence type="ECO:0000313" key="9">
    <source>
        <dbReference type="Proteomes" id="UP001204833"/>
    </source>
</evidence>
<dbReference type="GO" id="GO:0015036">
    <property type="term" value="F:disulfide oxidoreductase activity"/>
    <property type="evidence" value="ECO:0007669"/>
    <property type="project" value="UniProtKB-ARBA"/>
</dbReference>